<dbReference type="GO" id="GO:0016747">
    <property type="term" value="F:acyltransferase activity, transferring groups other than amino-acyl groups"/>
    <property type="evidence" value="ECO:0007669"/>
    <property type="project" value="InterPro"/>
</dbReference>
<evidence type="ECO:0000259" key="1">
    <source>
        <dbReference type="PROSITE" id="PS51186"/>
    </source>
</evidence>
<dbReference type="AlphaFoldDB" id="A0A829YEI1"/>
<dbReference type="PROSITE" id="PS51186">
    <property type="entry name" value="GNAT"/>
    <property type="match status" value="1"/>
</dbReference>
<reference evidence="3" key="1">
    <citation type="submission" date="2020-01" db="EMBL/GenBank/DDBJ databases">
        <title>'Steroidobacter agaridevorans' sp. nov., agar-degrading bacteria isolated from rhizosphere soils.</title>
        <authorList>
            <person name="Ikenaga M."/>
            <person name="Kataoka M."/>
            <person name="Murouchi A."/>
            <person name="Katsuragi S."/>
            <person name="Sakai M."/>
        </authorList>
    </citation>
    <scope>NUCLEOTIDE SEQUENCE [LARGE SCALE GENOMIC DNA]</scope>
    <source>
        <strain evidence="3">YU21-B</strain>
    </source>
</reference>
<evidence type="ECO:0000313" key="3">
    <source>
        <dbReference type="Proteomes" id="UP000445000"/>
    </source>
</evidence>
<dbReference type="Gene3D" id="3.40.630.30">
    <property type="match status" value="1"/>
</dbReference>
<protein>
    <submittedName>
        <fullName evidence="2">ElaA protein</fullName>
    </submittedName>
</protein>
<evidence type="ECO:0000313" key="2">
    <source>
        <dbReference type="EMBL" id="GFE81082.1"/>
    </source>
</evidence>
<dbReference type="RefSeq" id="WP_161812781.1">
    <property type="nucleotide sequence ID" value="NZ_BLJN01000003.1"/>
</dbReference>
<feature type="domain" description="N-acetyltransferase" evidence="1">
    <location>
        <begin position="8"/>
        <end position="151"/>
    </location>
</feature>
<sequence>MTIHWQWRSYAELSPLQIHSIFAARQAVFIVEQACPYPDIDSKDLRALHLAGWSGDQLAAYLRLLAPGVSYPEEPSLGRIITTKMARGTGIGRELVARGLEKIYELYPTLPTRIGAQAHLHKFYGSFGFVQSSEPYDEDGIMHIEMMRPAGPVLRSPHPNPSP</sequence>
<gene>
    <name evidence="2" type="ORF">GCM10011487_30820</name>
</gene>
<dbReference type="InterPro" id="IPR000182">
    <property type="entry name" value="GNAT_dom"/>
</dbReference>
<accession>A0A829YEI1</accession>
<organism evidence="2 3">
    <name type="scientific">Steroidobacter agaridevorans</name>
    <dbReference type="NCBI Taxonomy" id="2695856"/>
    <lineage>
        <taxon>Bacteria</taxon>
        <taxon>Pseudomonadati</taxon>
        <taxon>Pseudomonadota</taxon>
        <taxon>Gammaproteobacteria</taxon>
        <taxon>Steroidobacterales</taxon>
        <taxon>Steroidobacteraceae</taxon>
        <taxon>Steroidobacter</taxon>
    </lineage>
</organism>
<name>A0A829YEI1_9GAMM</name>
<dbReference type="Proteomes" id="UP000445000">
    <property type="component" value="Unassembled WGS sequence"/>
</dbReference>
<dbReference type="EMBL" id="BLJN01000003">
    <property type="protein sequence ID" value="GFE81082.1"/>
    <property type="molecule type" value="Genomic_DNA"/>
</dbReference>
<dbReference type="SUPFAM" id="SSF55729">
    <property type="entry name" value="Acyl-CoA N-acyltransferases (Nat)"/>
    <property type="match status" value="1"/>
</dbReference>
<comment type="caution">
    <text evidence="2">The sequence shown here is derived from an EMBL/GenBank/DDBJ whole genome shotgun (WGS) entry which is preliminary data.</text>
</comment>
<dbReference type="InterPro" id="IPR016181">
    <property type="entry name" value="Acyl_CoA_acyltransferase"/>
</dbReference>
<proteinExistence type="predicted"/>
<dbReference type="Pfam" id="PF13673">
    <property type="entry name" value="Acetyltransf_10"/>
    <property type="match status" value="1"/>
</dbReference>
<keyword evidence="3" id="KW-1185">Reference proteome</keyword>